<keyword evidence="1" id="KW-0812">Transmembrane</keyword>
<evidence type="ECO:0000256" key="1">
    <source>
        <dbReference type="SAM" id="Phobius"/>
    </source>
</evidence>
<dbReference type="AlphaFoldDB" id="A0A4R9KB36"/>
<keyword evidence="1" id="KW-0472">Membrane</keyword>
<evidence type="ECO:0000313" key="3">
    <source>
        <dbReference type="Proteomes" id="UP000297762"/>
    </source>
</evidence>
<name>A0A4R9KB36_9LEPT</name>
<comment type="caution">
    <text evidence="2">The sequence shown here is derived from an EMBL/GenBank/DDBJ whole genome shotgun (WGS) entry which is preliminary data.</text>
</comment>
<gene>
    <name evidence="2" type="ORF">EHQ64_09155</name>
</gene>
<feature type="transmembrane region" description="Helical" evidence="1">
    <location>
        <begin position="30"/>
        <end position="55"/>
    </location>
</feature>
<feature type="transmembrane region" description="Helical" evidence="1">
    <location>
        <begin position="67"/>
        <end position="87"/>
    </location>
</feature>
<keyword evidence="1" id="KW-1133">Transmembrane helix</keyword>
<evidence type="ECO:0000313" key="2">
    <source>
        <dbReference type="EMBL" id="TGL62024.1"/>
    </source>
</evidence>
<dbReference type="EMBL" id="RQGF01000023">
    <property type="protein sequence ID" value="TGL62024.1"/>
    <property type="molecule type" value="Genomic_DNA"/>
</dbReference>
<dbReference type="RefSeq" id="WP_135649186.1">
    <property type="nucleotide sequence ID" value="NZ_RQGF01000023.1"/>
</dbReference>
<sequence>MNNKFIIKWVFLIVGILASSILYVDLAADLGGAFLVSGIYGFAYIISFLMILIGIFQKLTGKKAKTLGRGLSIFIFMVPQLFISTIISQYQVKWSLERGETIIAAIDKYKSENNGMPISLEELVPNYMDKIPNTLIGLGHHSFEYRKIREEYVLLFDIFPAKTKVYGFNDRYWIEYD</sequence>
<protein>
    <submittedName>
        <fullName evidence="2">Uncharacterized protein</fullName>
    </submittedName>
</protein>
<proteinExistence type="predicted"/>
<reference evidence="2" key="1">
    <citation type="journal article" date="2019" name="PLoS Negl. Trop. Dis.">
        <title>Revisiting the worldwide diversity of Leptospira species in the environment.</title>
        <authorList>
            <person name="Vincent A.T."/>
            <person name="Schiettekatte O."/>
            <person name="Bourhy P."/>
            <person name="Veyrier F.J."/>
            <person name="Picardeau M."/>
        </authorList>
    </citation>
    <scope>NUCLEOTIDE SEQUENCE [LARGE SCALE GENOMIC DNA]</scope>
    <source>
        <strain evidence="2">201702455</strain>
    </source>
</reference>
<keyword evidence="3" id="KW-1185">Reference proteome</keyword>
<feature type="transmembrane region" description="Helical" evidence="1">
    <location>
        <begin position="5"/>
        <end position="24"/>
    </location>
</feature>
<organism evidence="2 3">
    <name type="scientific">Leptospira sarikeiensis</name>
    <dbReference type="NCBI Taxonomy" id="2484943"/>
    <lineage>
        <taxon>Bacteria</taxon>
        <taxon>Pseudomonadati</taxon>
        <taxon>Spirochaetota</taxon>
        <taxon>Spirochaetia</taxon>
        <taxon>Leptospirales</taxon>
        <taxon>Leptospiraceae</taxon>
        <taxon>Leptospira</taxon>
    </lineage>
</organism>
<dbReference type="Proteomes" id="UP000297762">
    <property type="component" value="Unassembled WGS sequence"/>
</dbReference>
<accession>A0A4R9KB36</accession>